<gene>
    <name evidence="6" type="ORF">INT47_011095</name>
</gene>
<dbReference type="SMART" id="SM00036">
    <property type="entry name" value="CNH"/>
    <property type="match status" value="1"/>
</dbReference>
<dbReference type="Pfam" id="PF00780">
    <property type="entry name" value="CNH"/>
    <property type="match status" value="1"/>
</dbReference>
<feature type="compositionally biased region" description="Polar residues" evidence="3">
    <location>
        <begin position="238"/>
        <end position="248"/>
    </location>
</feature>
<reference evidence="6" key="1">
    <citation type="submission" date="2020-12" db="EMBL/GenBank/DDBJ databases">
        <title>Metabolic potential, ecology and presence of endohyphal bacteria is reflected in genomic diversity of Mucoromycotina.</title>
        <authorList>
            <person name="Muszewska A."/>
            <person name="Okrasinska A."/>
            <person name="Steczkiewicz K."/>
            <person name="Drgas O."/>
            <person name="Orlowska M."/>
            <person name="Perlinska-Lenart U."/>
            <person name="Aleksandrzak-Piekarczyk T."/>
            <person name="Szatraj K."/>
            <person name="Zielenkiewicz U."/>
            <person name="Pilsyk S."/>
            <person name="Malc E."/>
            <person name="Mieczkowski P."/>
            <person name="Kruszewska J.S."/>
            <person name="Biernat P."/>
            <person name="Pawlowska J."/>
        </authorList>
    </citation>
    <scope>NUCLEOTIDE SEQUENCE</scope>
    <source>
        <strain evidence="6">WA0000017839</strain>
    </source>
</reference>
<dbReference type="PROSITE" id="PS50010">
    <property type="entry name" value="DH_2"/>
    <property type="match status" value="1"/>
</dbReference>
<proteinExistence type="predicted"/>
<dbReference type="OrthoDB" id="2272012at2759"/>
<evidence type="ECO:0000259" key="4">
    <source>
        <dbReference type="PROSITE" id="PS50010"/>
    </source>
</evidence>
<name>A0A8H7V6F8_9FUNG</name>
<dbReference type="InterPro" id="IPR036390">
    <property type="entry name" value="WH_DNA-bd_sf"/>
</dbReference>
<dbReference type="Proteomes" id="UP000603453">
    <property type="component" value="Unassembled WGS sequence"/>
</dbReference>
<feature type="compositionally biased region" description="Polar residues" evidence="3">
    <location>
        <begin position="1"/>
        <end position="10"/>
    </location>
</feature>
<dbReference type="Pfam" id="PF00610">
    <property type="entry name" value="DEP"/>
    <property type="match status" value="1"/>
</dbReference>
<dbReference type="InterPro" id="IPR011993">
    <property type="entry name" value="PH-like_dom_sf"/>
</dbReference>
<evidence type="ECO:0000313" key="7">
    <source>
        <dbReference type="Proteomes" id="UP000603453"/>
    </source>
</evidence>
<keyword evidence="1" id="KW-0597">Phosphoprotein</keyword>
<feature type="domain" description="DH" evidence="4">
    <location>
        <begin position="560"/>
        <end position="747"/>
    </location>
</feature>
<dbReference type="PANTHER" id="PTHR46572">
    <property type="entry name" value="RHO1 GDP-GTP EXCHANGE PROTEIN 1-RELATED"/>
    <property type="match status" value="1"/>
</dbReference>
<dbReference type="SMART" id="SM00325">
    <property type="entry name" value="RhoGEF"/>
    <property type="match status" value="1"/>
</dbReference>
<dbReference type="SUPFAM" id="SSF46785">
    <property type="entry name" value="Winged helix' DNA-binding domain"/>
    <property type="match status" value="1"/>
</dbReference>
<dbReference type="InterPro" id="IPR000591">
    <property type="entry name" value="DEP_dom"/>
</dbReference>
<evidence type="ECO:0000256" key="2">
    <source>
        <dbReference type="ARBA" id="ARBA00022658"/>
    </source>
</evidence>
<dbReference type="PROSITE" id="PS50219">
    <property type="entry name" value="CNH"/>
    <property type="match status" value="1"/>
</dbReference>
<accession>A0A8H7V6F8</accession>
<protein>
    <submittedName>
        <fullName evidence="6">Uncharacterized protein</fullName>
    </submittedName>
</protein>
<feature type="compositionally biased region" description="Basic and acidic residues" evidence="3">
    <location>
        <begin position="207"/>
        <end position="218"/>
    </location>
</feature>
<evidence type="ECO:0000313" key="6">
    <source>
        <dbReference type="EMBL" id="KAG2208955.1"/>
    </source>
</evidence>
<feature type="domain" description="CNH" evidence="5">
    <location>
        <begin position="939"/>
        <end position="1254"/>
    </location>
</feature>
<dbReference type="GO" id="GO:0005085">
    <property type="term" value="F:guanyl-nucleotide exchange factor activity"/>
    <property type="evidence" value="ECO:0007669"/>
    <property type="project" value="UniProtKB-KW"/>
</dbReference>
<dbReference type="PANTHER" id="PTHR46572:SF2">
    <property type="entry name" value="RHO1 GDP-GTP EXCHANGE PROTEIN 1-RELATED"/>
    <property type="match status" value="1"/>
</dbReference>
<keyword evidence="2" id="KW-0344">Guanine-nucleotide releasing factor</keyword>
<dbReference type="GO" id="GO:0035556">
    <property type="term" value="P:intracellular signal transduction"/>
    <property type="evidence" value="ECO:0007669"/>
    <property type="project" value="InterPro"/>
</dbReference>
<dbReference type="InterPro" id="IPR035899">
    <property type="entry name" value="DBL_dom_sf"/>
</dbReference>
<evidence type="ECO:0000259" key="5">
    <source>
        <dbReference type="PROSITE" id="PS50219"/>
    </source>
</evidence>
<dbReference type="InterPro" id="IPR052233">
    <property type="entry name" value="Rho-type_GEFs"/>
</dbReference>
<dbReference type="CDD" id="cd00160">
    <property type="entry name" value="RhoGEF"/>
    <property type="match status" value="1"/>
</dbReference>
<dbReference type="SUPFAM" id="SSF48065">
    <property type="entry name" value="DBL homology domain (DH-domain)"/>
    <property type="match status" value="1"/>
</dbReference>
<comment type="caution">
    <text evidence="6">The sequence shown here is derived from an EMBL/GenBank/DDBJ whole genome shotgun (WGS) entry which is preliminary data.</text>
</comment>
<sequence>MAQPEVSCSKSHVEERVLRNSPSSTNIYSRYRLPSTTTTATTNSMDSLNSEENNVMMDHKRSYTIEGLNTLAYFSNTDNELTPSAAIRDKYYQSSRYLSDNDVIDEEDIIYEEEKIDGDVFLYRPGDSEFYTKPTISTPSIYSVNDSVISLRTEYNNNDDNRSIASIRTVDDRMQGRSSSVLGANLNSFAQKTAKKVSRSSSIFRTVGDKKSKDDTAKSKKKLQPFVPVRDSPKPVMDNSSIRTAGGTSLLSRLSKSTAPMRAKLSAISSITSRHSRIDAFSSSSNSLAVPGRKRMAESVYNMPISSSSQQQQRKPKVIEKASSFIMLPKSLSASSSSTSSMILSSSVMVEEPGSVKDHIVIYPALLSKIALAFRDRIVTSTKSKDSIKYKDAFDGKEAVDKLAFIIKSNDRNLALLLGRALDAQKFFHDVNYEHRLRDSSQELYQFKEDHLMRPKSGIIMADSTSEFNLFLGSPTSPPEEEDPINGVFTLLTDCYSPTCSRDQLCYSARCPRRQEQQKRQKGHHREGSNSYLITQQEERLWINTVPKSVLEKLDKNEIKRQENIFELMYTEKDFVDDLTYLKEQWIEPLLEEDSPITGDKPAFVKSIFWNMMEVLQVNTILSINFTSRQGKNTIVDQIGDIMLAHVPKFEPFVRYGAHQIIGKYTFETEKSNNPAFADFVTRTERLPQSRKLELNGYLTKPTTRLGRYNLLLREILKHTPKDHPDQETIPRVMTIIAKFLADVNRETGKTENLFNLQLLNDRLINKHISNFDLDLMASNRQVVIKGTWKKGSGSESSEVLVYLLDHCLLIIKPKQNEEIYKLTRKPIPLALLSISFPDHTKRASTIIPLGRPSNVVGTSENNVTTMTNNTTPTVKNGYPISFVHLGKQGSGGPITLYASTLAGRKQWAEKIDAQRRALVEKHKVFHVQPINESFFSTFNKVNCIAVFDNGKSLVLGGDQGVYLKKEGSGDELIRILAMDKVSQIDILEQSNLILVLADKILYTYSLDTLLSTETGIKRGRKISSHVSFFKVGKIWDKTASVTDGNEQVHDGEGVERTLVCFVRYNAMTSTIRALEPYETTESKKKSKHKNLRGLISRNNEALKVYKDLYIPGEASSIQYFKNIICVGSARGFQMVNLSSAEVQSVLDPNDESNKTILASNENMKPISMFRHKDGNILLCYSELAFYIDKKGKRVRKDWSISWEGNPTAFSFRFPYVVAFNTNFIEVRHMDTGDLLQVIPGNNIRCLRPDSTDRIHGVMDDRLAGSEVIFELKLVDPHRRKISMIKNRSKKPA</sequence>
<organism evidence="6 7">
    <name type="scientific">Mucor saturninus</name>
    <dbReference type="NCBI Taxonomy" id="64648"/>
    <lineage>
        <taxon>Eukaryota</taxon>
        <taxon>Fungi</taxon>
        <taxon>Fungi incertae sedis</taxon>
        <taxon>Mucoromycota</taxon>
        <taxon>Mucoromycotina</taxon>
        <taxon>Mucoromycetes</taxon>
        <taxon>Mucorales</taxon>
        <taxon>Mucorineae</taxon>
        <taxon>Mucoraceae</taxon>
        <taxon>Mucor</taxon>
    </lineage>
</organism>
<evidence type="ECO:0000256" key="1">
    <source>
        <dbReference type="ARBA" id="ARBA00022553"/>
    </source>
</evidence>
<dbReference type="InterPro" id="IPR000219">
    <property type="entry name" value="DH_dom"/>
</dbReference>
<evidence type="ECO:0000256" key="3">
    <source>
        <dbReference type="SAM" id="MobiDB-lite"/>
    </source>
</evidence>
<dbReference type="Pfam" id="PF15405">
    <property type="entry name" value="PH_5"/>
    <property type="match status" value="1"/>
</dbReference>
<feature type="region of interest" description="Disordered" evidence="3">
    <location>
        <begin position="207"/>
        <end position="248"/>
    </location>
</feature>
<dbReference type="Gene3D" id="1.20.900.10">
    <property type="entry name" value="Dbl homology (DH) domain"/>
    <property type="match status" value="1"/>
</dbReference>
<dbReference type="EMBL" id="JAEPRD010000017">
    <property type="protein sequence ID" value="KAG2208955.1"/>
    <property type="molecule type" value="Genomic_DNA"/>
</dbReference>
<feature type="region of interest" description="Disordered" evidence="3">
    <location>
        <begin position="1"/>
        <end position="29"/>
    </location>
</feature>
<dbReference type="Gene3D" id="2.30.29.30">
    <property type="entry name" value="Pleckstrin-homology domain (PH domain)/Phosphotyrosine-binding domain (PTB)"/>
    <property type="match status" value="1"/>
</dbReference>
<dbReference type="SUPFAM" id="SSF69322">
    <property type="entry name" value="Tricorn protease domain 2"/>
    <property type="match status" value="1"/>
</dbReference>
<dbReference type="SMART" id="SM00049">
    <property type="entry name" value="DEP"/>
    <property type="match status" value="1"/>
</dbReference>
<dbReference type="CDD" id="cd04435">
    <property type="entry name" value="DEP_fRom2"/>
    <property type="match status" value="1"/>
</dbReference>
<keyword evidence="7" id="KW-1185">Reference proteome</keyword>
<dbReference type="InterPro" id="IPR036388">
    <property type="entry name" value="WH-like_DNA-bd_sf"/>
</dbReference>
<dbReference type="Gene3D" id="1.10.10.10">
    <property type="entry name" value="Winged helix-like DNA-binding domain superfamily/Winged helix DNA-binding domain"/>
    <property type="match status" value="1"/>
</dbReference>
<dbReference type="InterPro" id="IPR041675">
    <property type="entry name" value="PH_5"/>
</dbReference>
<dbReference type="InterPro" id="IPR001180">
    <property type="entry name" value="CNH_dom"/>
</dbReference>
<dbReference type="Pfam" id="PF00621">
    <property type="entry name" value="RhoGEF"/>
    <property type="match status" value="1"/>
</dbReference>